<dbReference type="Proteomes" id="UP000203282">
    <property type="component" value="Segment"/>
</dbReference>
<sequence>MTIQEYKDLIKKDTLRIGQEIDPIDEFVDYVDSFYGTNDPLYPLMSRETKQPLSKMDIKRATKNYLTMCDDENETLCTWGDGDSLDRERVRDILLNDYNYKHVGE</sequence>
<accession>M1TUK2</accession>
<dbReference type="GeneID" id="15013457"/>
<dbReference type="RefSeq" id="YP_007677224.1">
    <property type="nucleotide sequence ID" value="NC_020875.1"/>
</dbReference>
<organism evidence="1 2">
    <name type="scientific">Synechococcus phage S-SSM4</name>
    <dbReference type="NCBI Taxonomy" id="536466"/>
    <lineage>
        <taxon>Viruses</taxon>
        <taxon>Duplodnaviria</taxon>
        <taxon>Heunggongvirae</taxon>
        <taxon>Uroviricota</taxon>
        <taxon>Caudoviricetes</taxon>
        <taxon>Pantevenvirales</taxon>
        <taxon>Kyanoviridae</taxon>
        <taxon>Greenvirus</taxon>
        <taxon>Greenvirus ssm4</taxon>
    </lineage>
</organism>
<protein>
    <submittedName>
        <fullName evidence="1">Uncharacterized protein</fullName>
    </submittedName>
</protein>
<name>M1TUK2_9CAUD</name>
<keyword evidence="2" id="KW-1185">Reference proteome</keyword>
<dbReference type="OrthoDB" id="23945at10239"/>
<reference evidence="1 2" key="1">
    <citation type="submission" date="2010-03" db="EMBL/GenBank/DDBJ databases">
        <title>The Genome Sequence of Cyanophage S-SSM4.</title>
        <authorList>
            <consortium name="The Broad Institute Genome Sequencing Platform"/>
            <person name="Henn M.R."/>
            <person name="Sullivan M.S."/>
            <person name="Osburne M.S."/>
            <person name="Levin J."/>
            <person name="Malboeuf C."/>
            <person name="Casali M."/>
            <person name="Russ C."/>
            <person name="Lennon N."/>
            <person name="Erlich R."/>
            <person name="Young S.K."/>
            <person name="Koehrsen M."/>
            <person name="Yandava C."/>
            <person name="Zeng Q."/>
            <person name="Alvarado L."/>
            <person name="Anderson S."/>
            <person name="Berlin A."/>
            <person name="Borenstein D."/>
            <person name="Chen Z."/>
            <person name="Engels R."/>
            <person name="Freedman E."/>
            <person name="Gellesch M."/>
            <person name="Goldberg J."/>
            <person name="Green L."/>
            <person name="Griggs A."/>
            <person name="Gujja S."/>
            <person name="Heiman D."/>
            <person name="Hepburn T."/>
            <person name="Howarth C."/>
            <person name="Jen D."/>
            <person name="Larson L."/>
            <person name="Lewis B."/>
            <person name="Mehta T."/>
            <person name="Park D."/>
            <person name="Pearson M."/>
            <person name="Roberts A."/>
            <person name="Ryan E."/>
            <person name="Saif S."/>
            <person name="Shea T."/>
            <person name="Shenoy N."/>
            <person name="Sisk P."/>
            <person name="Stolte C."/>
            <person name="Sykes S."/>
            <person name="Walk T."/>
            <person name="White J."/>
            <person name="Yu Q."/>
            <person name="Coleman M.L."/>
            <person name="Huang K.H."/>
            <person name="Weigele P.R."/>
            <person name="DeFrancesco A.S."/>
            <person name="Kern S.E."/>
            <person name="Thompson L.R."/>
            <person name="Fu R."/>
            <person name="Hombeck B."/>
            <person name="Chisholm S.W."/>
            <person name="Haas B."/>
            <person name="Nusbaum C."/>
            <person name="Galagan J."/>
            <person name="Birren B."/>
        </authorList>
    </citation>
    <scope>NUCLEOTIDE SEQUENCE [LARGE SCALE GENOMIC DNA]</scope>
    <source>
        <strain evidence="1 2">S-SSM4</strain>
    </source>
</reference>
<dbReference type="EMBL" id="HQ316583">
    <property type="protein sequence ID" value="AGG54099.1"/>
    <property type="molecule type" value="Genomic_DNA"/>
</dbReference>
<evidence type="ECO:0000313" key="2">
    <source>
        <dbReference type="Proteomes" id="UP000203282"/>
    </source>
</evidence>
<gene>
    <name evidence="1" type="ORF">CYXG_00035</name>
</gene>
<proteinExistence type="predicted"/>
<dbReference type="KEGG" id="vg:15013457"/>
<evidence type="ECO:0000313" key="1">
    <source>
        <dbReference type="EMBL" id="AGG54099.1"/>
    </source>
</evidence>